<keyword evidence="5" id="KW-0813">Transport</keyword>
<dbReference type="Pfam" id="PF08583">
    <property type="entry name" value="Cmc1"/>
    <property type="match status" value="1"/>
</dbReference>
<evidence type="ECO:0000313" key="11">
    <source>
        <dbReference type="EMBL" id="PIC38648.1"/>
    </source>
</evidence>
<dbReference type="AlphaFoldDB" id="A0A2G5UGI4"/>
<comment type="function">
    <text evidence="1">Accessory subunit of the mitochondrial membrane respiratory chain NADH dehydrogenase (Complex I), that is believed not to be involved in catalysis. Complex I functions in the transfer of electrons from NADH to the respiratory chain. The immediate electron acceptor for the enzyme is believed to be ubiquinone.</text>
</comment>
<comment type="similarity">
    <text evidence="4">Belongs to the complex I NDUFA8 subunit family.</text>
</comment>
<name>A0A2G5UGI4_9PELO</name>
<dbReference type="PANTHER" id="PTHR13344:SF0">
    <property type="entry name" value="NADH DEHYDROGENASE [UBIQUINONE] 1 ALPHA SUBCOMPLEX SUBUNIT 8"/>
    <property type="match status" value="1"/>
</dbReference>
<evidence type="ECO:0000256" key="10">
    <source>
        <dbReference type="ARBA" id="ARBA00023157"/>
    </source>
</evidence>
<keyword evidence="7" id="KW-0677">Repeat</keyword>
<dbReference type="InterPro" id="IPR013892">
    <property type="entry name" value="Cyt_c_biogenesis_Cmc1-like"/>
</dbReference>
<protein>
    <recommendedName>
        <fullName evidence="13">NADH dehydrogenase [ubiquinone] 1 alpha subcomplex subunit 8</fullName>
    </recommendedName>
</protein>
<dbReference type="EMBL" id="PDUG01000003">
    <property type="protein sequence ID" value="PIC38648.1"/>
    <property type="molecule type" value="Genomic_DNA"/>
</dbReference>
<evidence type="ECO:0000256" key="7">
    <source>
        <dbReference type="ARBA" id="ARBA00022737"/>
    </source>
</evidence>
<comment type="caution">
    <text evidence="11">The sequence shown here is derived from an EMBL/GenBank/DDBJ whole genome shotgun (WGS) entry which is preliminary data.</text>
</comment>
<gene>
    <name evidence="11" type="primary">Cnig_chr_III.g10592</name>
    <name evidence="11" type="ORF">B9Z55_010592</name>
</gene>
<keyword evidence="6" id="KW-0679">Respiratory chain</keyword>
<dbReference type="GO" id="GO:0006120">
    <property type="term" value="P:mitochondrial electron transport, NADH to ubiquinone"/>
    <property type="evidence" value="ECO:0007669"/>
    <property type="project" value="InterPro"/>
</dbReference>
<dbReference type="GO" id="GO:0005739">
    <property type="term" value="C:mitochondrion"/>
    <property type="evidence" value="ECO:0007669"/>
    <property type="project" value="UniProtKB-SubCell"/>
</dbReference>
<reference evidence="12" key="1">
    <citation type="submission" date="2017-10" db="EMBL/GenBank/DDBJ databases">
        <title>Rapid genome shrinkage in a self-fertile nematode reveals novel sperm competition proteins.</title>
        <authorList>
            <person name="Yin D."/>
            <person name="Schwarz E.M."/>
            <person name="Thomas C.G."/>
            <person name="Felde R.L."/>
            <person name="Korf I.F."/>
            <person name="Cutter A.D."/>
            <person name="Schartner C.M."/>
            <person name="Ralston E.J."/>
            <person name="Meyer B.J."/>
            <person name="Haag E.S."/>
        </authorList>
    </citation>
    <scope>NUCLEOTIDE SEQUENCE [LARGE SCALE GENOMIC DNA]</scope>
    <source>
        <strain evidence="12">JU1422</strain>
    </source>
</reference>
<sequence>MSLTKDTHLPSDEELTVPQEISLSTPWLKAVAPYMAKHCEKEANEFMLRRKESEDPRAVLKEGAALTACGVNFLQSLKRSCLPQTQKLAECVDQGSAKLYMSKCHDDQKELDACVEANMNLTRPKLGYLASFMFTIRRLQLQVRIPIINYQCLCKSKICIAKVKLRDYKAEAAKVLNELPAEYHLRKDYRKYNDWRYNITES</sequence>
<comment type="subcellular location">
    <subcellularLocation>
        <location evidence="2">Mitochondrion</location>
    </subcellularLocation>
</comment>
<evidence type="ECO:0000256" key="6">
    <source>
        <dbReference type="ARBA" id="ARBA00022660"/>
    </source>
</evidence>
<keyword evidence="9" id="KW-0496">Mitochondrion</keyword>
<evidence type="ECO:0000256" key="4">
    <source>
        <dbReference type="ARBA" id="ARBA00010705"/>
    </source>
</evidence>
<dbReference type="PANTHER" id="PTHR13344">
    <property type="entry name" value="NADH-UBIQUINONE OXIDOREDUCTASE"/>
    <property type="match status" value="1"/>
</dbReference>
<evidence type="ECO:0000256" key="3">
    <source>
        <dbReference type="ARBA" id="ARBA00007347"/>
    </source>
</evidence>
<evidence type="ECO:0000313" key="12">
    <source>
        <dbReference type="Proteomes" id="UP000230233"/>
    </source>
</evidence>
<comment type="similarity">
    <text evidence="3">Belongs to the CMC family.</text>
</comment>
<dbReference type="OrthoDB" id="276296at2759"/>
<keyword evidence="8" id="KW-0249">Electron transport</keyword>
<evidence type="ECO:0000256" key="1">
    <source>
        <dbReference type="ARBA" id="ARBA00003195"/>
    </source>
</evidence>
<accession>A0A2G5UGI4</accession>
<dbReference type="STRING" id="1611254.A0A2G5UGI4"/>
<dbReference type="Proteomes" id="UP000230233">
    <property type="component" value="Chromosome III"/>
</dbReference>
<proteinExistence type="inferred from homology"/>
<evidence type="ECO:0000256" key="8">
    <source>
        <dbReference type="ARBA" id="ARBA00022982"/>
    </source>
</evidence>
<organism evidence="11 12">
    <name type="scientific">Caenorhabditis nigoni</name>
    <dbReference type="NCBI Taxonomy" id="1611254"/>
    <lineage>
        <taxon>Eukaryota</taxon>
        <taxon>Metazoa</taxon>
        <taxon>Ecdysozoa</taxon>
        <taxon>Nematoda</taxon>
        <taxon>Chromadorea</taxon>
        <taxon>Rhabditida</taxon>
        <taxon>Rhabditina</taxon>
        <taxon>Rhabditomorpha</taxon>
        <taxon>Rhabditoidea</taxon>
        <taxon>Rhabditidae</taxon>
        <taxon>Peloderinae</taxon>
        <taxon>Caenorhabditis</taxon>
    </lineage>
</organism>
<evidence type="ECO:0008006" key="13">
    <source>
        <dbReference type="Google" id="ProtNLM"/>
    </source>
</evidence>
<keyword evidence="12" id="KW-1185">Reference proteome</keyword>
<keyword evidence="10" id="KW-1015">Disulfide bond</keyword>
<evidence type="ECO:0000256" key="2">
    <source>
        <dbReference type="ARBA" id="ARBA00004173"/>
    </source>
</evidence>
<evidence type="ECO:0000256" key="9">
    <source>
        <dbReference type="ARBA" id="ARBA00023128"/>
    </source>
</evidence>
<evidence type="ECO:0000256" key="5">
    <source>
        <dbReference type="ARBA" id="ARBA00022448"/>
    </source>
</evidence>
<dbReference type="InterPro" id="IPR016680">
    <property type="entry name" value="NDUFA8"/>
</dbReference>